<feature type="compositionally biased region" description="Acidic residues" evidence="1">
    <location>
        <begin position="420"/>
        <end position="430"/>
    </location>
</feature>
<proteinExistence type="predicted"/>
<evidence type="ECO:0000313" key="3">
    <source>
        <dbReference type="EMBL" id="KAF7340668.1"/>
    </source>
</evidence>
<dbReference type="Proteomes" id="UP000623467">
    <property type="component" value="Unassembled WGS sequence"/>
</dbReference>
<feature type="compositionally biased region" description="Polar residues" evidence="1">
    <location>
        <begin position="691"/>
        <end position="712"/>
    </location>
</feature>
<evidence type="ECO:0000313" key="4">
    <source>
        <dbReference type="Proteomes" id="UP000623467"/>
    </source>
</evidence>
<organism evidence="3 4">
    <name type="scientific">Mycena sanguinolenta</name>
    <dbReference type="NCBI Taxonomy" id="230812"/>
    <lineage>
        <taxon>Eukaryota</taxon>
        <taxon>Fungi</taxon>
        <taxon>Dikarya</taxon>
        <taxon>Basidiomycota</taxon>
        <taxon>Agaricomycotina</taxon>
        <taxon>Agaricomycetes</taxon>
        <taxon>Agaricomycetidae</taxon>
        <taxon>Agaricales</taxon>
        <taxon>Marasmiineae</taxon>
        <taxon>Mycenaceae</taxon>
        <taxon>Mycena</taxon>
    </lineage>
</organism>
<dbReference type="PROSITE" id="PS51184">
    <property type="entry name" value="JMJC"/>
    <property type="match status" value="1"/>
</dbReference>
<keyword evidence="4" id="KW-1185">Reference proteome</keyword>
<dbReference type="OrthoDB" id="3270451at2759"/>
<name>A0A8H6XFT6_9AGAR</name>
<comment type="caution">
    <text evidence="3">The sequence shown here is derived from an EMBL/GenBank/DDBJ whole genome shotgun (WGS) entry which is preliminary data.</text>
</comment>
<feature type="region of interest" description="Disordered" evidence="1">
    <location>
        <begin position="306"/>
        <end position="433"/>
    </location>
</feature>
<dbReference type="EMBL" id="JACAZH010000030">
    <property type="protein sequence ID" value="KAF7340668.1"/>
    <property type="molecule type" value="Genomic_DNA"/>
</dbReference>
<dbReference type="SUPFAM" id="SSF51197">
    <property type="entry name" value="Clavaminate synthase-like"/>
    <property type="match status" value="1"/>
</dbReference>
<feature type="domain" description="JmjC" evidence="2">
    <location>
        <begin position="737"/>
        <end position="903"/>
    </location>
</feature>
<evidence type="ECO:0000259" key="2">
    <source>
        <dbReference type="PROSITE" id="PS51184"/>
    </source>
</evidence>
<dbReference type="InterPro" id="IPR003347">
    <property type="entry name" value="JmjC_dom"/>
</dbReference>
<sequence>MEAVAHCNEWLVRPVDPANVEAVSEKRGVVQWGWGVQMYTPLSNRIRPIIGLIVPPLIVADTLLHISDSNPRPPVARAARRINVSLSQKNVANLSQTTSARVASKKKDLLDFWRGLQLSNPLLTVIRNLTHVSLVLSLYLLGDVKLSCDGREGHLLQTAQTLGVSLTAAEAKAAVANTDISLMMAPLLVAMAHSPLVLLCQTGYASSQFSSRVALLDTWRALGNEHRVDSTDPLGILEATLWRLLFRLALREITELQLLHYFYEDEFVRQTLELFSQNALVQKGYGLGYAGDSSVGTSDLIDLTEETEAEVEVDTEAIQIGPLVSNEDKAADQPPPRKKRKTDSSAAAPAPDSNSAGASRSLRPRSSTASKLGPSEPPGVAGRASVTSSRSSSKSAPRSGAASRPKKPLKAPQKSSACVEIEDEEDEDDVVPPTSYTDLRTLAVLDGWKLPLLREVESLLQTAQKPEQVLDPTLLYDLASDEFTVDIDYWVFAPAPDNPSQPLVATSHKYKYRPFHDTRSEASFLTNIVKSQRFKPCKASNRMLPLHVHPDAQKFRHAGPAVSDEGQPLLPDVIPSDEQSIVFVVHEDVWKSMTARQHQEVLRTRAVLVVHRHSYLHDGRLLKFDEDGLSAFTHIDRLAFIQDLGGRRDGKKMELQVGFPRDLLACSKARKEREAERSRAVSSAAAVLPSGANQAPDSQQQETDTRRATNATCDDDPLHATAASDSEPLQCQRLNLLGNTLQSTSLNLPSGWTNLATHEFACTWLEHLSEVPPFVFPWSEVTWNIIANADAVTWIHGDVLFTIIDLPIGEKLWYLASRRSDLPSDDFRGIMCSRHAFDTFNGWTDMTSVWNFEQVHLSPYTTLYMPATFPHAVISLNDCMGVGRHGIPISNLSHCVYTTLHNTVVSKSTTNADHEPARRLLIRIFIFIVLAFVKPRNGAGGRGRSEGGLSTRTREHLPDLATSDGVVDILALRSFVVLFVALNGSGYQYLVDKDKDGKDLLPLETEAARELSLAWKLAHDLVDFVSCAFTFEKIASPTLSNIRNAKTCLFSLVTMAVSMQRYIRDADKDNLPKRFDAVSFQKQAERMLVLFELHKGLSASERDAQLFANPDSNYRGSEVSPSTEFARYVADRTRSFPMLQPWDSATLPFSLIPAPRS</sequence>
<protein>
    <recommendedName>
        <fullName evidence="2">JmjC domain-containing protein</fullName>
    </recommendedName>
</protein>
<evidence type="ECO:0000256" key="1">
    <source>
        <dbReference type="SAM" id="MobiDB-lite"/>
    </source>
</evidence>
<feature type="compositionally biased region" description="Low complexity" evidence="1">
    <location>
        <begin position="344"/>
        <end position="359"/>
    </location>
</feature>
<gene>
    <name evidence="3" type="ORF">MSAN_02138900</name>
</gene>
<dbReference type="AlphaFoldDB" id="A0A8H6XFT6"/>
<feature type="region of interest" description="Disordered" evidence="1">
    <location>
        <begin position="675"/>
        <end position="724"/>
    </location>
</feature>
<feature type="compositionally biased region" description="Acidic residues" evidence="1">
    <location>
        <begin position="306"/>
        <end position="315"/>
    </location>
</feature>
<feature type="compositionally biased region" description="Low complexity" evidence="1">
    <location>
        <begin position="380"/>
        <end position="403"/>
    </location>
</feature>
<accession>A0A8H6XFT6</accession>
<reference evidence="3" key="1">
    <citation type="submission" date="2020-05" db="EMBL/GenBank/DDBJ databases">
        <title>Mycena genomes resolve the evolution of fungal bioluminescence.</title>
        <authorList>
            <person name="Tsai I.J."/>
        </authorList>
    </citation>
    <scope>NUCLEOTIDE SEQUENCE</scope>
    <source>
        <strain evidence="3">160909Yilan</strain>
    </source>
</reference>